<evidence type="ECO:0000259" key="1">
    <source>
        <dbReference type="Pfam" id="PF01755"/>
    </source>
</evidence>
<comment type="caution">
    <text evidence="2">The sequence shown here is derived from an EMBL/GenBank/DDBJ whole genome shotgun (WGS) entry which is preliminary data.</text>
</comment>
<dbReference type="Proteomes" id="UP000033035">
    <property type="component" value="Unassembled WGS sequence"/>
</dbReference>
<dbReference type="InterPro" id="IPR002654">
    <property type="entry name" value="Glyco_trans_25"/>
</dbReference>
<reference evidence="2 3" key="1">
    <citation type="submission" date="2013-04" db="EMBL/GenBank/DDBJ databases">
        <title>The Genome Sequence of Parabacteroides gordonii DSM 23371.</title>
        <authorList>
            <consortium name="The Broad Institute Genomics Platform"/>
            <person name="Earl A."/>
            <person name="Ward D."/>
            <person name="Feldgarden M."/>
            <person name="Gevers D."/>
            <person name="Martens E."/>
            <person name="Sakamoto M."/>
            <person name="Benno Y."/>
            <person name="Suzuki N."/>
            <person name="Matsunaga N."/>
            <person name="Koshihara K."/>
            <person name="Seki M."/>
            <person name="Komiya H."/>
            <person name="Walker B."/>
            <person name="Young S."/>
            <person name="Zeng Q."/>
            <person name="Gargeya S."/>
            <person name="Fitzgerald M."/>
            <person name="Haas B."/>
            <person name="Abouelleil A."/>
            <person name="Allen A.W."/>
            <person name="Alvarado L."/>
            <person name="Arachchi H.M."/>
            <person name="Berlin A.M."/>
            <person name="Chapman S.B."/>
            <person name="Gainer-Dewar J."/>
            <person name="Goldberg J."/>
            <person name="Griggs A."/>
            <person name="Gujja S."/>
            <person name="Hansen M."/>
            <person name="Howarth C."/>
            <person name="Imamovic A."/>
            <person name="Ireland A."/>
            <person name="Larimer J."/>
            <person name="McCowan C."/>
            <person name="Murphy C."/>
            <person name="Pearson M."/>
            <person name="Poon T.W."/>
            <person name="Priest M."/>
            <person name="Roberts A."/>
            <person name="Saif S."/>
            <person name="Shea T."/>
            <person name="Sisk P."/>
            <person name="Sykes S."/>
            <person name="Wortman J."/>
            <person name="Nusbaum C."/>
            <person name="Birren B."/>
        </authorList>
    </citation>
    <scope>NUCLEOTIDE SEQUENCE [LARGE SCALE GENOMIC DNA]</scope>
    <source>
        <strain evidence="2 3">MS-1</strain>
    </source>
</reference>
<dbReference type="HOGENOM" id="CLU_071269_4_0_10"/>
<protein>
    <recommendedName>
        <fullName evidence="1">Glycosyl transferase family 25 domain-containing protein</fullName>
    </recommendedName>
</protein>
<organism evidence="2 3">
    <name type="scientific">Parabacteroides gordonii MS-1 = DSM 23371</name>
    <dbReference type="NCBI Taxonomy" id="1203610"/>
    <lineage>
        <taxon>Bacteria</taxon>
        <taxon>Pseudomonadati</taxon>
        <taxon>Bacteroidota</taxon>
        <taxon>Bacteroidia</taxon>
        <taxon>Bacteroidales</taxon>
        <taxon>Tannerellaceae</taxon>
        <taxon>Parabacteroides</taxon>
    </lineage>
</organism>
<dbReference type="Pfam" id="PF01755">
    <property type="entry name" value="Glyco_transf_25"/>
    <property type="match status" value="1"/>
</dbReference>
<dbReference type="RefSeq" id="WP_028728824.1">
    <property type="nucleotide sequence ID" value="NZ_AUAE01000038.1"/>
</dbReference>
<accession>A0A0F5ITD2</accession>
<feature type="domain" description="Glycosyl transferase family 25" evidence="1">
    <location>
        <begin position="3"/>
        <end position="181"/>
    </location>
</feature>
<dbReference type="PATRIC" id="fig|1203610.3.peg.4793"/>
<evidence type="ECO:0000313" key="2">
    <source>
        <dbReference type="EMBL" id="KKB48540.1"/>
    </source>
</evidence>
<gene>
    <name evidence="2" type="ORF">HMPREF1536_04701</name>
</gene>
<evidence type="ECO:0000313" key="3">
    <source>
        <dbReference type="Proteomes" id="UP000033035"/>
    </source>
</evidence>
<keyword evidence="3" id="KW-1185">Reference proteome</keyword>
<dbReference type="EMBL" id="AQHW01000026">
    <property type="protein sequence ID" value="KKB48540.1"/>
    <property type="molecule type" value="Genomic_DNA"/>
</dbReference>
<dbReference type="AlphaFoldDB" id="A0A0F5ITD2"/>
<dbReference type="STRING" id="1203610.HMPREF1536_04701"/>
<dbReference type="CDD" id="cd06532">
    <property type="entry name" value="Glyco_transf_25"/>
    <property type="match status" value="1"/>
</dbReference>
<name>A0A0F5ITD2_9BACT</name>
<sequence length="258" mass="30163">MKIKTYVINMKESVVRRNALLSEVTKYPCMDVEIVEAVNGRRMSSEDVKKNFDVLKFTYRYRRTPKRGEIGCVHSHRECYKRLLASDEEFALVLEDDVVFFYPERVDSLIKEMAGKMKSAQPHIISFTTHAIYYTKSVHLVDNFSFYRLWDAYGACAYLINKKAAERLLKASRPSIVADDFTHMKRIGILAEGIYPTFISGGSSIDKPSEIQDDCTDYVRLSDLPFRYQLKHCWTRFYCELLLSAKILSFRNYFKDRN</sequence>
<proteinExistence type="predicted"/>